<feature type="region of interest" description="Disordered" evidence="1">
    <location>
        <begin position="124"/>
        <end position="187"/>
    </location>
</feature>
<keyword evidence="2" id="KW-0418">Kinase</keyword>
<feature type="compositionally biased region" description="Low complexity" evidence="1">
    <location>
        <begin position="125"/>
        <end position="147"/>
    </location>
</feature>
<protein>
    <submittedName>
        <fullName evidence="2">Dual specificity protein kinase pyk3</fullName>
    </submittedName>
</protein>
<keyword evidence="3" id="KW-1185">Reference proteome</keyword>
<feature type="region of interest" description="Disordered" evidence="1">
    <location>
        <begin position="415"/>
        <end position="447"/>
    </location>
</feature>
<feature type="compositionally biased region" description="Basic residues" evidence="1">
    <location>
        <begin position="367"/>
        <end position="386"/>
    </location>
</feature>
<keyword evidence="2" id="KW-0808">Transferase</keyword>
<accession>A0ABQ8Y1B5</accession>
<reference evidence="2" key="1">
    <citation type="submission" date="2022-08" db="EMBL/GenBank/DDBJ databases">
        <title>Novel sulfate-reducing endosymbionts in the free-living metamonad Anaeramoeba.</title>
        <authorList>
            <person name="Jerlstrom-Hultqvist J."/>
            <person name="Cepicka I."/>
            <person name="Gallot-Lavallee L."/>
            <person name="Salas-Leiva D."/>
            <person name="Curtis B.A."/>
            <person name="Zahonova K."/>
            <person name="Pipaliya S."/>
            <person name="Dacks J."/>
            <person name="Roger A.J."/>
        </authorList>
    </citation>
    <scope>NUCLEOTIDE SEQUENCE</scope>
    <source>
        <strain evidence="2">Schooner1</strain>
    </source>
</reference>
<evidence type="ECO:0000313" key="3">
    <source>
        <dbReference type="Proteomes" id="UP001150062"/>
    </source>
</evidence>
<dbReference type="Proteomes" id="UP001150062">
    <property type="component" value="Unassembled WGS sequence"/>
</dbReference>
<proteinExistence type="predicted"/>
<gene>
    <name evidence="2" type="ORF">M0813_25870</name>
</gene>
<dbReference type="GO" id="GO:0016301">
    <property type="term" value="F:kinase activity"/>
    <property type="evidence" value="ECO:0007669"/>
    <property type="project" value="UniProtKB-KW"/>
</dbReference>
<dbReference type="EMBL" id="JAOAOG010000232">
    <property type="protein sequence ID" value="KAJ6238646.1"/>
    <property type="molecule type" value="Genomic_DNA"/>
</dbReference>
<name>A0ABQ8Y1B5_9EUKA</name>
<comment type="caution">
    <text evidence="2">The sequence shown here is derived from an EMBL/GenBank/DDBJ whole genome shotgun (WGS) entry which is preliminary data.</text>
</comment>
<sequence>MYFDNVIDPLFKGLPSSNLSDFTDDLTLEESVFSDLNLFTNNSNSVEALDEQTLPFVVKNETEQANESNNESLQNYLEEMFSNFNPFDQDLDNELTMDFEEEGENDFPELIRQASVEETQKIKTENTNTNTNTNTENTKANTETETNTIKEENLGLEPIQKKTNKKNNNPKISKKRVEKLKNRRRSERQKKILQTKSNLVIVEDFSVQPSTCKKGSKFKNQKYGKLSKGSSRKREIGLKNKNKRSCTLVESGKEIFKLLTGQLWVCTGGSSQKNMTPFTNVFAERIGDILGASENEIKDFKSQLKYLLSNSRRTFTEYICEILIAMVSLSLNENKKKVPGVVNRFVKLLGKISRNQKRKLREYNKNQKSKTKTKQKTKTKKRKSQKNKQNQKFEKQFNLGIEILTKALDEKPSQNISNKQQDNQFQNLQKQSQSQSQPQSQNLKKQKFKLTVEDEDQEIFRKLSEIFDEIFTERVLMYWFEKRYANIVGYMFGLKERHQFFLESLKYLCKAKFIHTCLTLSQDLIKKDGFVIQYSKLIDLAYDGDVLNLYSNNRGRKLKLIKELIVKYGLNHGLFWDLVSSNYLSKINYNQNTIFEHFPYEHVIKNSLLNKLAKQDNQINQVKKRTLAFKEHKIDDHINTDWLLKYNDF</sequence>
<feature type="region of interest" description="Disordered" evidence="1">
    <location>
        <begin position="360"/>
        <end position="391"/>
    </location>
</feature>
<evidence type="ECO:0000256" key="1">
    <source>
        <dbReference type="SAM" id="MobiDB-lite"/>
    </source>
</evidence>
<feature type="compositionally biased region" description="Low complexity" evidence="1">
    <location>
        <begin position="418"/>
        <end position="443"/>
    </location>
</feature>
<feature type="compositionally biased region" description="Basic residues" evidence="1">
    <location>
        <begin position="172"/>
        <end position="187"/>
    </location>
</feature>
<organism evidence="2 3">
    <name type="scientific">Anaeramoeba flamelloides</name>
    <dbReference type="NCBI Taxonomy" id="1746091"/>
    <lineage>
        <taxon>Eukaryota</taxon>
        <taxon>Metamonada</taxon>
        <taxon>Anaeramoebidae</taxon>
        <taxon>Anaeramoeba</taxon>
    </lineage>
</organism>
<evidence type="ECO:0000313" key="2">
    <source>
        <dbReference type="EMBL" id="KAJ6238646.1"/>
    </source>
</evidence>